<dbReference type="Gene3D" id="2.60.40.10">
    <property type="entry name" value="Immunoglobulins"/>
    <property type="match status" value="1"/>
</dbReference>
<dbReference type="SUPFAM" id="SSF48726">
    <property type="entry name" value="Immunoglobulin"/>
    <property type="match status" value="1"/>
</dbReference>
<proteinExistence type="predicted"/>
<dbReference type="Proteomes" id="UP000316759">
    <property type="component" value="Unassembled WGS sequence"/>
</dbReference>
<dbReference type="AlphaFoldDB" id="A0A504Y7Z9"/>
<dbReference type="InterPro" id="IPR007110">
    <property type="entry name" value="Ig-like_dom"/>
</dbReference>
<organism evidence="2 3">
    <name type="scientific">Fasciola gigantica</name>
    <name type="common">Giant liver fluke</name>
    <dbReference type="NCBI Taxonomy" id="46835"/>
    <lineage>
        <taxon>Eukaryota</taxon>
        <taxon>Metazoa</taxon>
        <taxon>Spiralia</taxon>
        <taxon>Lophotrochozoa</taxon>
        <taxon>Platyhelminthes</taxon>
        <taxon>Trematoda</taxon>
        <taxon>Digenea</taxon>
        <taxon>Plagiorchiida</taxon>
        <taxon>Echinostomata</taxon>
        <taxon>Echinostomatoidea</taxon>
        <taxon>Fasciolidae</taxon>
        <taxon>Fasciola</taxon>
    </lineage>
</organism>
<evidence type="ECO:0000259" key="1">
    <source>
        <dbReference type="PROSITE" id="PS50835"/>
    </source>
</evidence>
<dbReference type="EMBL" id="SUNJ01013650">
    <property type="protein sequence ID" value="TPP57103.1"/>
    <property type="molecule type" value="Genomic_DNA"/>
</dbReference>
<dbReference type="InterPro" id="IPR036179">
    <property type="entry name" value="Ig-like_dom_sf"/>
</dbReference>
<name>A0A504Y7Z9_FASGI</name>
<evidence type="ECO:0000313" key="2">
    <source>
        <dbReference type="EMBL" id="TPP57103.1"/>
    </source>
</evidence>
<accession>A0A504Y7Z9</accession>
<gene>
    <name evidence="2" type="ORF">FGIG_01098</name>
</gene>
<dbReference type="OrthoDB" id="6323590at2759"/>
<evidence type="ECO:0000313" key="3">
    <source>
        <dbReference type="Proteomes" id="UP000316759"/>
    </source>
</evidence>
<dbReference type="InterPro" id="IPR013783">
    <property type="entry name" value="Ig-like_fold"/>
</dbReference>
<feature type="domain" description="Ig-like" evidence="1">
    <location>
        <begin position="168"/>
        <end position="223"/>
    </location>
</feature>
<keyword evidence="3" id="KW-1185">Reference proteome</keyword>
<reference evidence="2 3" key="1">
    <citation type="submission" date="2019-04" db="EMBL/GenBank/DDBJ databases">
        <title>Annotation for the trematode Fasciola gigantica.</title>
        <authorList>
            <person name="Choi Y.-J."/>
        </authorList>
    </citation>
    <scope>NUCLEOTIDE SEQUENCE [LARGE SCALE GENOMIC DNA]</scope>
    <source>
        <strain evidence="2">Uganda_cow_1</strain>
    </source>
</reference>
<protein>
    <recommendedName>
        <fullName evidence="1">Ig-like domain-containing protein</fullName>
    </recommendedName>
</protein>
<comment type="caution">
    <text evidence="2">The sequence shown here is derived from an EMBL/GenBank/DDBJ whole genome shotgun (WGS) entry which is preliminary data.</text>
</comment>
<dbReference type="PROSITE" id="PS50835">
    <property type="entry name" value="IG_LIKE"/>
    <property type="match status" value="1"/>
</dbReference>
<sequence>MAAYQIVFIEGVFTKDNIPYTYEEKYSYINGADFPKLNTSVCSHVSTPCPSIENWRSKDSTFSTLSVHCTLYEIDIRNMLIVQLSFYDAQLTSAGNSPDPHSVAKAVEEWLERVTPKNRKFEYRSTVIAPCLDLPKQKFFNNWYRSLHFSVLVCSQEDFLITYQFPEEKAELECIDTGSADKYIWRRNGSIVREDAVKYTSVEHGRILMISNTQLADARQYTCEHTDGNILRKVWLAVPQYASPKFQVIYVTAPSANEYPLTCCVRYKGILSEVYFQLDKMKRYHSKSSNGEVVFRHKCIASSPTATFHLEFRIRIDPIPVPQPPCDDDLSGLSADKTFKVVGAVIFEGKSLKYHPRLNELPSVERANLQSSVCNYLETEMRRDKLVSREFPIRCKMLEIHPITHEAIFQLTVYGIHMTSFGLDSDDTGFAEFARVIFHERNESTVGYHLRSLSTG</sequence>